<dbReference type="PANTHER" id="PTHR43386:SF1">
    <property type="entry name" value="D,D-DIPEPTIDE TRANSPORT SYSTEM PERMEASE PROTEIN DDPC-RELATED"/>
    <property type="match status" value="1"/>
</dbReference>
<comment type="caution">
    <text evidence="9">The sequence shown here is derived from an EMBL/GenBank/DDBJ whole genome shotgun (WGS) entry which is preliminary data.</text>
</comment>
<evidence type="ECO:0000256" key="7">
    <source>
        <dbReference type="RuleBase" id="RU363032"/>
    </source>
</evidence>
<dbReference type="Pfam" id="PF00528">
    <property type="entry name" value="BPD_transp_1"/>
    <property type="match status" value="1"/>
</dbReference>
<feature type="transmembrane region" description="Helical" evidence="7">
    <location>
        <begin position="135"/>
        <end position="151"/>
    </location>
</feature>
<accession>A0A2D6YHK2</accession>
<keyword evidence="5 7" id="KW-1133">Transmembrane helix</keyword>
<comment type="similarity">
    <text evidence="7">Belongs to the binding-protein-dependent transport system permease family.</text>
</comment>
<dbReference type="EMBL" id="NZEX01000044">
    <property type="protein sequence ID" value="MAH62656.1"/>
    <property type="molecule type" value="Genomic_DNA"/>
</dbReference>
<keyword evidence="4 7" id="KW-0812">Transmembrane</keyword>
<feature type="transmembrane region" description="Helical" evidence="7">
    <location>
        <begin position="12"/>
        <end position="30"/>
    </location>
</feature>
<dbReference type="GO" id="GO:0005886">
    <property type="term" value="C:plasma membrane"/>
    <property type="evidence" value="ECO:0007669"/>
    <property type="project" value="UniProtKB-SubCell"/>
</dbReference>
<dbReference type="PROSITE" id="PS50928">
    <property type="entry name" value="ABC_TM1"/>
    <property type="match status" value="1"/>
</dbReference>
<feature type="transmembrane region" description="Helical" evidence="7">
    <location>
        <begin position="71"/>
        <end position="96"/>
    </location>
</feature>
<evidence type="ECO:0000256" key="6">
    <source>
        <dbReference type="ARBA" id="ARBA00023136"/>
    </source>
</evidence>
<proteinExistence type="inferred from homology"/>
<evidence type="ECO:0000256" key="3">
    <source>
        <dbReference type="ARBA" id="ARBA00022475"/>
    </source>
</evidence>
<evidence type="ECO:0000313" key="10">
    <source>
        <dbReference type="Proteomes" id="UP000226525"/>
    </source>
</evidence>
<comment type="subcellular location">
    <subcellularLocation>
        <location evidence="1 7">Cell membrane</location>
        <topology evidence="1 7">Multi-pass membrane protein</topology>
    </subcellularLocation>
</comment>
<feature type="transmembrane region" description="Helical" evidence="7">
    <location>
        <begin position="108"/>
        <end position="129"/>
    </location>
</feature>
<dbReference type="Proteomes" id="UP000226525">
    <property type="component" value="Unassembled WGS sequence"/>
</dbReference>
<keyword evidence="2 7" id="KW-0813">Transport</keyword>
<gene>
    <name evidence="9" type="ORF">CMN54_04245</name>
</gene>
<evidence type="ECO:0000256" key="2">
    <source>
        <dbReference type="ARBA" id="ARBA00022448"/>
    </source>
</evidence>
<dbReference type="Gene3D" id="1.10.3720.10">
    <property type="entry name" value="MetI-like"/>
    <property type="match status" value="1"/>
</dbReference>
<dbReference type="SUPFAM" id="SSF161098">
    <property type="entry name" value="MetI-like"/>
    <property type="match status" value="1"/>
</dbReference>
<dbReference type="GO" id="GO:0055085">
    <property type="term" value="P:transmembrane transport"/>
    <property type="evidence" value="ECO:0007669"/>
    <property type="project" value="InterPro"/>
</dbReference>
<evidence type="ECO:0000256" key="1">
    <source>
        <dbReference type="ARBA" id="ARBA00004651"/>
    </source>
</evidence>
<name>A0A2D6YHK2_9DELT</name>
<dbReference type="InterPro" id="IPR035906">
    <property type="entry name" value="MetI-like_sf"/>
</dbReference>
<feature type="domain" description="ABC transmembrane type-1" evidence="8">
    <location>
        <begin position="69"/>
        <end position="258"/>
    </location>
</feature>
<evidence type="ECO:0000259" key="8">
    <source>
        <dbReference type="PROSITE" id="PS50928"/>
    </source>
</evidence>
<reference evidence="10" key="1">
    <citation type="submission" date="2017-09" db="EMBL/GenBank/DDBJ databases">
        <title>The Reconstruction of 2,631 Draft Metagenome-Assembled Genomes from the Global Oceans.</title>
        <authorList>
            <person name="Tully B.J."/>
            <person name="Graham E.D."/>
            <person name="Heidelberg J.F."/>
        </authorList>
    </citation>
    <scope>NUCLEOTIDE SEQUENCE [LARGE SCALE GENOMIC DNA]</scope>
</reference>
<dbReference type="AlphaFoldDB" id="A0A2D6YHK2"/>
<feature type="transmembrane region" description="Helical" evidence="7">
    <location>
        <begin position="241"/>
        <end position="261"/>
    </location>
</feature>
<dbReference type="InterPro" id="IPR050366">
    <property type="entry name" value="BP-dependent_transpt_permease"/>
</dbReference>
<sequence>MSRPPGRIRLYSLILLSFFVIPALLAPWIAPHDIGQMDLIRQLETPSFDHWMGLDENGSDIFSRLLAGARISLYVGFWVIGISTVIGVSLGLLSGYFGGWLDIVLMRIVDVLLAFPGLLLAIALVAVLGPDINNVILALSALGWVAYARLVRGQVLSVREEEYVLAARTSGMPSWRVMFLHLLPNILPPVIVQTTFSLAGTIISESSLSFLGLGAPPGTPSWGAMLSEGRYVLWEAPHVSVFPGLAILFVVMIFNLLGDALRDYFDPKS</sequence>
<organism evidence="9 10">
    <name type="scientific">SAR324 cluster bacterium</name>
    <dbReference type="NCBI Taxonomy" id="2024889"/>
    <lineage>
        <taxon>Bacteria</taxon>
        <taxon>Deltaproteobacteria</taxon>
        <taxon>SAR324 cluster</taxon>
    </lineage>
</organism>
<dbReference type="PANTHER" id="PTHR43386">
    <property type="entry name" value="OLIGOPEPTIDE TRANSPORT SYSTEM PERMEASE PROTEIN APPC"/>
    <property type="match status" value="1"/>
</dbReference>
<keyword evidence="3" id="KW-1003">Cell membrane</keyword>
<dbReference type="InterPro" id="IPR000515">
    <property type="entry name" value="MetI-like"/>
</dbReference>
<protein>
    <submittedName>
        <fullName evidence="9">Peptide ABC transporter permease</fullName>
    </submittedName>
</protein>
<keyword evidence="6 7" id="KW-0472">Membrane</keyword>
<evidence type="ECO:0000256" key="5">
    <source>
        <dbReference type="ARBA" id="ARBA00022989"/>
    </source>
</evidence>
<dbReference type="CDD" id="cd06261">
    <property type="entry name" value="TM_PBP2"/>
    <property type="match status" value="1"/>
</dbReference>
<evidence type="ECO:0000256" key="4">
    <source>
        <dbReference type="ARBA" id="ARBA00022692"/>
    </source>
</evidence>
<evidence type="ECO:0000313" key="9">
    <source>
        <dbReference type="EMBL" id="MAH62656.1"/>
    </source>
</evidence>